<keyword evidence="3 11" id="KW-0894">Sodium channel</keyword>
<evidence type="ECO:0000256" key="2">
    <source>
        <dbReference type="ARBA" id="ARBA00022448"/>
    </source>
</evidence>
<evidence type="ECO:0008006" key="15">
    <source>
        <dbReference type="Google" id="ProtNLM"/>
    </source>
</evidence>
<dbReference type="AlphaFoldDB" id="A0A9Q0EBC3"/>
<evidence type="ECO:0000256" key="4">
    <source>
        <dbReference type="ARBA" id="ARBA00022692"/>
    </source>
</evidence>
<dbReference type="PANTHER" id="PTHR11690">
    <property type="entry name" value="AMILORIDE-SENSITIVE SODIUM CHANNEL-RELATED"/>
    <property type="match status" value="1"/>
</dbReference>
<dbReference type="Proteomes" id="UP001148018">
    <property type="component" value="Unassembled WGS sequence"/>
</dbReference>
<keyword evidence="14" id="KW-1185">Reference proteome</keyword>
<keyword evidence="4 11" id="KW-0812">Transmembrane</keyword>
<evidence type="ECO:0000256" key="12">
    <source>
        <dbReference type="SAM" id="MobiDB-lite"/>
    </source>
</evidence>
<gene>
    <name evidence="13" type="ORF">NHX12_031005</name>
</gene>
<keyword evidence="8" id="KW-0472">Membrane</keyword>
<evidence type="ECO:0000256" key="6">
    <source>
        <dbReference type="ARBA" id="ARBA00023053"/>
    </source>
</evidence>
<accession>A0A9Q0EBC3</accession>
<dbReference type="EMBL" id="JANIIK010000046">
    <property type="protein sequence ID" value="KAJ3603263.1"/>
    <property type="molecule type" value="Genomic_DNA"/>
</dbReference>
<dbReference type="Pfam" id="PF00858">
    <property type="entry name" value="ASC"/>
    <property type="match status" value="1"/>
</dbReference>
<name>A0A9Q0EBC3_9TELE</name>
<evidence type="ECO:0000256" key="7">
    <source>
        <dbReference type="ARBA" id="ARBA00023065"/>
    </source>
</evidence>
<evidence type="ECO:0000313" key="14">
    <source>
        <dbReference type="Proteomes" id="UP001148018"/>
    </source>
</evidence>
<keyword evidence="10 11" id="KW-0407">Ion channel</keyword>
<sequence>MPVRIMCSISFSADDEPGSKDMFDDRYKRTRKGGGGAGDSQDYLNGGSQLDGYGEDGVGGDGGEEDEADGGVDGLAAFFDGCSLHGANHVFAEDQTFSVRQGLWGLVFTLALSAFVMQVVDRVTTYLQYDHITMLDERTADNMTFPAVTFCNYNTFRRSQISYSDLIFMGPLLGFEDNMAPGIPLAPDRPPGSRFSLDEFHNRTRFRIEEMLLECDFRGQECGPENFLEVGVCVWGGGGERGGGGGSIGNHSSVSRR</sequence>
<comment type="subcellular location">
    <subcellularLocation>
        <location evidence="1">Membrane</location>
        <topology evidence="1">Multi-pass membrane protein</topology>
    </subcellularLocation>
</comment>
<dbReference type="OrthoDB" id="6021021at2759"/>
<comment type="caution">
    <text evidence="13">The sequence shown here is derived from an EMBL/GenBank/DDBJ whole genome shotgun (WGS) entry which is preliminary data.</text>
</comment>
<evidence type="ECO:0000256" key="8">
    <source>
        <dbReference type="ARBA" id="ARBA00023136"/>
    </source>
</evidence>
<evidence type="ECO:0000313" key="13">
    <source>
        <dbReference type="EMBL" id="KAJ3603263.1"/>
    </source>
</evidence>
<keyword evidence="9 11" id="KW-0739">Sodium transport</keyword>
<dbReference type="PRINTS" id="PR01078">
    <property type="entry name" value="AMINACHANNEL"/>
</dbReference>
<evidence type="ECO:0000256" key="9">
    <source>
        <dbReference type="ARBA" id="ARBA00023201"/>
    </source>
</evidence>
<evidence type="ECO:0000256" key="3">
    <source>
        <dbReference type="ARBA" id="ARBA00022461"/>
    </source>
</evidence>
<dbReference type="Gene3D" id="2.60.470.10">
    <property type="entry name" value="Acid-sensing ion channels like domains"/>
    <property type="match status" value="1"/>
</dbReference>
<evidence type="ECO:0000256" key="1">
    <source>
        <dbReference type="ARBA" id="ARBA00004141"/>
    </source>
</evidence>
<evidence type="ECO:0000256" key="5">
    <source>
        <dbReference type="ARBA" id="ARBA00022989"/>
    </source>
</evidence>
<dbReference type="PANTHER" id="PTHR11690:SF297">
    <property type="entry name" value="ACID-SENSING ION CHANNEL 1B"/>
    <property type="match status" value="1"/>
</dbReference>
<dbReference type="GO" id="GO:0015280">
    <property type="term" value="F:ligand-gated sodium channel activity"/>
    <property type="evidence" value="ECO:0007669"/>
    <property type="project" value="TreeGrafter"/>
</dbReference>
<feature type="compositionally biased region" description="Basic and acidic residues" evidence="12">
    <location>
        <begin position="17"/>
        <end position="27"/>
    </location>
</feature>
<keyword evidence="2 11" id="KW-0813">Transport</keyword>
<dbReference type="GO" id="GO:0005886">
    <property type="term" value="C:plasma membrane"/>
    <property type="evidence" value="ECO:0007669"/>
    <property type="project" value="TreeGrafter"/>
</dbReference>
<reference evidence="13" key="1">
    <citation type="submission" date="2022-07" db="EMBL/GenBank/DDBJ databases">
        <title>Chromosome-level genome of Muraenolepis orangiensis.</title>
        <authorList>
            <person name="Kim J."/>
        </authorList>
    </citation>
    <scope>NUCLEOTIDE SEQUENCE</scope>
    <source>
        <strain evidence="13">KU_S4_2022</strain>
        <tissue evidence="13">Muscle</tissue>
    </source>
</reference>
<organism evidence="13 14">
    <name type="scientific">Muraenolepis orangiensis</name>
    <name type="common">Patagonian moray cod</name>
    <dbReference type="NCBI Taxonomy" id="630683"/>
    <lineage>
        <taxon>Eukaryota</taxon>
        <taxon>Metazoa</taxon>
        <taxon>Chordata</taxon>
        <taxon>Craniata</taxon>
        <taxon>Vertebrata</taxon>
        <taxon>Euteleostomi</taxon>
        <taxon>Actinopterygii</taxon>
        <taxon>Neopterygii</taxon>
        <taxon>Teleostei</taxon>
        <taxon>Neoteleostei</taxon>
        <taxon>Acanthomorphata</taxon>
        <taxon>Zeiogadaria</taxon>
        <taxon>Gadariae</taxon>
        <taxon>Gadiformes</taxon>
        <taxon>Muraenolepidoidei</taxon>
        <taxon>Muraenolepididae</taxon>
        <taxon>Muraenolepis</taxon>
    </lineage>
</organism>
<keyword evidence="6" id="KW-0915">Sodium</keyword>
<feature type="region of interest" description="Disordered" evidence="12">
    <location>
        <begin position="12"/>
        <end position="49"/>
    </location>
</feature>
<keyword evidence="5" id="KW-1133">Transmembrane helix</keyword>
<proteinExistence type="inferred from homology"/>
<dbReference type="GO" id="GO:0160128">
    <property type="term" value="F:pH-gated monoatomic ion channel activity"/>
    <property type="evidence" value="ECO:0007669"/>
    <property type="project" value="TreeGrafter"/>
</dbReference>
<evidence type="ECO:0000256" key="10">
    <source>
        <dbReference type="ARBA" id="ARBA00023303"/>
    </source>
</evidence>
<dbReference type="InterPro" id="IPR001873">
    <property type="entry name" value="ENaC"/>
</dbReference>
<protein>
    <recommendedName>
        <fullName evidence="15">Acid-sensing ion channel 1</fullName>
    </recommendedName>
</protein>
<comment type="similarity">
    <text evidence="11">Belongs to the amiloride-sensitive sodium channel (TC 1.A.6) family.</text>
</comment>
<keyword evidence="7 11" id="KW-0406">Ion transport</keyword>
<evidence type="ECO:0000256" key="11">
    <source>
        <dbReference type="RuleBase" id="RU000679"/>
    </source>
</evidence>